<feature type="region of interest" description="Disordered" evidence="1">
    <location>
        <begin position="75"/>
        <end position="104"/>
    </location>
</feature>
<name>A0A3S5CBB0_9PLAT</name>
<proteinExistence type="predicted"/>
<protein>
    <submittedName>
        <fullName evidence="2">Uncharacterized protein</fullName>
    </submittedName>
</protein>
<reference evidence="2" key="1">
    <citation type="submission" date="2018-11" db="EMBL/GenBank/DDBJ databases">
        <authorList>
            <consortium name="Pathogen Informatics"/>
        </authorList>
    </citation>
    <scope>NUCLEOTIDE SEQUENCE</scope>
</reference>
<dbReference type="Proteomes" id="UP000784294">
    <property type="component" value="Unassembled WGS sequence"/>
</dbReference>
<dbReference type="AlphaFoldDB" id="A0A3S5CBB0"/>
<gene>
    <name evidence="2" type="ORF">PXEA_LOCUS607</name>
</gene>
<dbReference type="EMBL" id="CAAALY010001160">
    <property type="protein sequence ID" value="VEL07167.1"/>
    <property type="molecule type" value="Genomic_DNA"/>
</dbReference>
<evidence type="ECO:0000256" key="1">
    <source>
        <dbReference type="SAM" id="MobiDB-lite"/>
    </source>
</evidence>
<organism evidence="2 3">
    <name type="scientific">Protopolystoma xenopodis</name>
    <dbReference type="NCBI Taxonomy" id="117903"/>
    <lineage>
        <taxon>Eukaryota</taxon>
        <taxon>Metazoa</taxon>
        <taxon>Spiralia</taxon>
        <taxon>Lophotrochozoa</taxon>
        <taxon>Platyhelminthes</taxon>
        <taxon>Monogenea</taxon>
        <taxon>Polyopisthocotylea</taxon>
        <taxon>Polystomatidea</taxon>
        <taxon>Polystomatidae</taxon>
        <taxon>Protopolystoma</taxon>
    </lineage>
</organism>
<keyword evidence="3" id="KW-1185">Reference proteome</keyword>
<comment type="caution">
    <text evidence="2">The sequence shown here is derived from an EMBL/GenBank/DDBJ whole genome shotgun (WGS) entry which is preliminary data.</text>
</comment>
<accession>A0A3S5CBB0</accession>
<evidence type="ECO:0000313" key="2">
    <source>
        <dbReference type="EMBL" id="VEL07167.1"/>
    </source>
</evidence>
<sequence>VRQLETYAVPKLCFIPAADALFAAGTENASAAFLTAFLGSPEDVQFSHDQVSSQHDTVEFPFDLLRAVGQMADRLPRGQEDSLSPSKPLWDRSVRGRATGDGPV</sequence>
<feature type="non-terminal residue" evidence="2">
    <location>
        <position position="1"/>
    </location>
</feature>
<evidence type="ECO:0000313" key="3">
    <source>
        <dbReference type="Proteomes" id="UP000784294"/>
    </source>
</evidence>